<dbReference type="PROSITE" id="PS51294">
    <property type="entry name" value="HTH_MYB"/>
    <property type="match status" value="1"/>
</dbReference>
<evidence type="ECO:0000313" key="11">
    <source>
        <dbReference type="Proteomes" id="UP001318860"/>
    </source>
</evidence>
<dbReference type="Proteomes" id="UP001318860">
    <property type="component" value="Unassembled WGS sequence"/>
</dbReference>
<evidence type="ECO:0000256" key="6">
    <source>
        <dbReference type="ARBA" id="ARBA00023242"/>
    </source>
</evidence>
<dbReference type="SUPFAM" id="SSF46689">
    <property type="entry name" value="Homeodomain-like"/>
    <property type="match status" value="1"/>
</dbReference>
<organism evidence="10 11">
    <name type="scientific">Rehmannia glutinosa</name>
    <name type="common">Chinese foxglove</name>
    <dbReference type="NCBI Taxonomy" id="99300"/>
    <lineage>
        <taxon>Eukaryota</taxon>
        <taxon>Viridiplantae</taxon>
        <taxon>Streptophyta</taxon>
        <taxon>Embryophyta</taxon>
        <taxon>Tracheophyta</taxon>
        <taxon>Spermatophyta</taxon>
        <taxon>Magnoliopsida</taxon>
        <taxon>eudicotyledons</taxon>
        <taxon>Gunneridae</taxon>
        <taxon>Pentapetalae</taxon>
        <taxon>asterids</taxon>
        <taxon>lamiids</taxon>
        <taxon>Lamiales</taxon>
        <taxon>Orobanchaceae</taxon>
        <taxon>Rehmannieae</taxon>
        <taxon>Rehmannia</taxon>
    </lineage>
</organism>
<keyword evidence="4" id="KW-0238">DNA-binding</keyword>
<keyword evidence="11" id="KW-1185">Reference proteome</keyword>
<accession>A0ABR0X8E9</accession>
<feature type="domain" description="HTH myb-type" evidence="9">
    <location>
        <begin position="11"/>
        <end position="86"/>
    </location>
</feature>
<protein>
    <recommendedName>
        <fullName evidence="12">R2R3-MYB protein</fullName>
    </recommendedName>
</protein>
<comment type="caution">
    <text evidence="10">The sequence shown here is derived from an EMBL/GenBank/DDBJ whole genome shotgun (WGS) entry which is preliminary data.</text>
</comment>
<dbReference type="CDD" id="cd00167">
    <property type="entry name" value="SANT"/>
    <property type="match status" value="1"/>
</dbReference>
<evidence type="ECO:0000256" key="7">
    <source>
        <dbReference type="SAM" id="MobiDB-lite"/>
    </source>
</evidence>
<dbReference type="PANTHER" id="PTHR47997">
    <property type="entry name" value="MYB DOMAIN PROTEIN 55"/>
    <property type="match status" value="1"/>
</dbReference>
<feature type="region of interest" description="Disordered" evidence="7">
    <location>
        <begin position="111"/>
        <end position="131"/>
    </location>
</feature>
<dbReference type="PROSITE" id="PS50090">
    <property type="entry name" value="MYB_LIKE"/>
    <property type="match status" value="1"/>
</dbReference>
<keyword evidence="3" id="KW-0805">Transcription regulation</keyword>
<evidence type="ECO:0000256" key="4">
    <source>
        <dbReference type="ARBA" id="ARBA00023125"/>
    </source>
</evidence>
<comment type="subcellular location">
    <subcellularLocation>
        <location evidence="1">Nucleus</location>
    </subcellularLocation>
</comment>
<evidence type="ECO:0000256" key="2">
    <source>
        <dbReference type="ARBA" id="ARBA00022737"/>
    </source>
</evidence>
<dbReference type="Gene3D" id="1.10.10.60">
    <property type="entry name" value="Homeodomain-like"/>
    <property type="match status" value="1"/>
</dbReference>
<dbReference type="SMART" id="SM00717">
    <property type="entry name" value="SANT"/>
    <property type="match status" value="1"/>
</dbReference>
<dbReference type="Pfam" id="PF00249">
    <property type="entry name" value="Myb_DNA-binding"/>
    <property type="match status" value="2"/>
</dbReference>
<evidence type="ECO:0000259" key="8">
    <source>
        <dbReference type="PROSITE" id="PS50090"/>
    </source>
</evidence>
<name>A0ABR0X8E9_REHGL</name>
<evidence type="ECO:0000259" key="9">
    <source>
        <dbReference type="PROSITE" id="PS51294"/>
    </source>
</evidence>
<sequence>MGRKPLDHKQKQKHKKGLWSPDEDQKLRNYIVKYGHGCWSSVPNNAVATFRDAIIDCRWSQMAHHLPGRTDNEIKNYWHSYLKKRVSKMVETEVQVKNECIMNEQQIQGLELSPSSLKPTPQDSSFESSENLEVSLTHTDQSMQQIENSRGLGQKCNLPKVLFAEWLSLDQFHGENSGSFGSSADFKYTLDNNNSNSEDSSVLLNEGRLATRCTLNPMAFMLMICFNHRSTLRMEV</sequence>
<keyword evidence="5" id="KW-0804">Transcription</keyword>
<dbReference type="InterPro" id="IPR009057">
    <property type="entry name" value="Homeodomain-like_sf"/>
</dbReference>
<dbReference type="EMBL" id="JABTTQ020000005">
    <property type="protein sequence ID" value="KAK6155724.1"/>
    <property type="molecule type" value="Genomic_DNA"/>
</dbReference>
<keyword evidence="6" id="KW-0539">Nucleus</keyword>
<evidence type="ECO:0000256" key="5">
    <source>
        <dbReference type="ARBA" id="ARBA00023163"/>
    </source>
</evidence>
<evidence type="ECO:0008006" key="12">
    <source>
        <dbReference type="Google" id="ProtNLM"/>
    </source>
</evidence>
<reference evidence="10 11" key="1">
    <citation type="journal article" date="2021" name="Comput. Struct. Biotechnol. J.">
        <title>De novo genome assembly of the potent medicinal plant Rehmannia glutinosa using nanopore technology.</title>
        <authorList>
            <person name="Ma L."/>
            <person name="Dong C."/>
            <person name="Song C."/>
            <person name="Wang X."/>
            <person name="Zheng X."/>
            <person name="Niu Y."/>
            <person name="Chen S."/>
            <person name="Feng W."/>
        </authorList>
    </citation>
    <scope>NUCLEOTIDE SEQUENCE [LARGE SCALE GENOMIC DNA]</scope>
    <source>
        <strain evidence="10">DH-2019</strain>
    </source>
</reference>
<gene>
    <name evidence="10" type="ORF">DH2020_009972</name>
</gene>
<dbReference type="InterPro" id="IPR017930">
    <property type="entry name" value="Myb_dom"/>
</dbReference>
<feature type="domain" description="Myb-like" evidence="8">
    <location>
        <begin position="11"/>
        <end position="82"/>
    </location>
</feature>
<dbReference type="InterPro" id="IPR051953">
    <property type="entry name" value="Plant_SW-associated_TFs"/>
</dbReference>
<dbReference type="PANTHER" id="PTHR47997:SF11">
    <property type="entry name" value="TRANSCRIPTION FACTOR LAF1"/>
    <property type="match status" value="1"/>
</dbReference>
<evidence type="ECO:0000256" key="1">
    <source>
        <dbReference type="ARBA" id="ARBA00004123"/>
    </source>
</evidence>
<evidence type="ECO:0000313" key="10">
    <source>
        <dbReference type="EMBL" id="KAK6155724.1"/>
    </source>
</evidence>
<feature type="region of interest" description="Disordered" evidence="7">
    <location>
        <begin position="1"/>
        <end position="20"/>
    </location>
</feature>
<proteinExistence type="predicted"/>
<keyword evidence="2" id="KW-0677">Repeat</keyword>
<dbReference type="InterPro" id="IPR001005">
    <property type="entry name" value="SANT/Myb"/>
</dbReference>
<evidence type="ECO:0000256" key="3">
    <source>
        <dbReference type="ARBA" id="ARBA00023015"/>
    </source>
</evidence>